<dbReference type="PRINTS" id="PR00114">
    <property type="entry name" value="STPHPHTASE"/>
</dbReference>
<keyword evidence="7" id="KW-1185">Reference proteome</keyword>
<protein>
    <recommendedName>
        <fullName evidence="4">Serine/threonine-protein phosphatase</fullName>
        <ecNumber evidence="4">3.1.3.16</ecNumber>
    </recommendedName>
</protein>
<evidence type="ECO:0000259" key="5">
    <source>
        <dbReference type="PROSITE" id="PS00125"/>
    </source>
</evidence>
<dbReference type="Pfam" id="PF00149">
    <property type="entry name" value="Metallophos"/>
    <property type="match status" value="1"/>
</dbReference>
<dbReference type="InterPro" id="IPR029052">
    <property type="entry name" value="Metallo-depent_PP-like"/>
</dbReference>
<dbReference type="SMART" id="SM00156">
    <property type="entry name" value="PP2Ac"/>
    <property type="match status" value="1"/>
</dbReference>
<dbReference type="InterPro" id="IPR047129">
    <property type="entry name" value="PPA2-like"/>
</dbReference>
<dbReference type="PANTHER" id="PTHR45619">
    <property type="entry name" value="SERINE/THREONINE-PROTEIN PHOSPHATASE PP2A-RELATED"/>
    <property type="match status" value="1"/>
</dbReference>
<evidence type="ECO:0000256" key="4">
    <source>
        <dbReference type="RuleBase" id="RU004273"/>
    </source>
</evidence>
<dbReference type="Proteomes" id="UP001470230">
    <property type="component" value="Unassembled WGS sequence"/>
</dbReference>
<evidence type="ECO:0000256" key="3">
    <source>
        <dbReference type="ARBA" id="ARBA00023211"/>
    </source>
</evidence>
<evidence type="ECO:0000256" key="2">
    <source>
        <dbReference type="ARBA" id="ARBA00022801"/>
    </source>
</evidence>
<proteinExistence type="inferred from homology"/>
<keyword evidence="3" id="KW-0464">Manganese</keyword>
<keyword evidence="2 4" id="KW-0378">Hydrolase</keyword>
<dbReference type="InterPro" id="IPR006186">
    <property type="entry name" value="Ser/Thr-sp_prot-phosphatase"/>
</dbReference>
<dbReference type="PROSITE" id="PS00125">
    <property type="entry name" value="SER_THR_PHOSPHATASE"/>
    <property type="match status" value="1"/>
</dbReference>
<comment type="caution">
    <text evidence="6">The sequence shown here is derived from an EMBL/GenBank/DDBJ whole genome shotgun (WGS) entry which is preliminary data.</text>
</comment>
<evidence type="ECO:0000313" key="6">
    <source>
        <dbReference type="EMBL" id="KAK8891933.1"/>
    </source>
</evidence>
<name>A0ABR2KM79_9EUKA</name>
<gene>
    <name evidence="6" type="ORF">M9Y10_029155</name>
</gene>
<dbReference type="InterPro" id="IPR004843">
    <property type="entry name" value="Calcineurin-like_PHP"/>
</dbReference>
<accession>A0ABR2KM79</accession>
<dbReference type="EC" id="3.1.3.16" evidence="4"/>
<comment type="similarity">
    <text evidence="4">Belongs to the PPP phosphatase family.</text>
</comment>
<dbReference type="Gene3D" id="3.60.21.10">
    <property type="match status" value="1"/>
</dbReference>
<feature type="domain" description="Serine/threonine specific protein phosphatases" evidence="5">
    <location>
        <begin position="107"/>
        <end position="112"/>
    </location>
</feature>
<comment type="catalytic activity">
    <reaction evidence="4">
        <text>O-phospho-L-threonyl-[protein] + H2O = L-threonyl-[protein] + phosphate</text>
        <dbReference type="Rhea" id="RHEA:47004"/>
        <dbReference type="Rhea" id="RHEA-COMP:11060"/>
        <dbReference type="Rhea" id="RHEA-COMP:11605"/>
        <dbReference type="ChEBI" id="CHEBI:15377"/>
        <dbReference type="ChEBI" id="CHEBI:30013"/>
        <dbReference type="ChEBI" id="CHEBI:43474"/>
        <dbReference type="ChEBI" id="CHEBI:61977"/>
        <dbReference type="EC" id="3.1.3.16"/>
    </reaction>
</comment>
<keyword evidence="1" id="KW-0479">Metal-binding</keyword>
<organism evidence="6 7">
    <name type="scientific">Tritrichomonas musculus</name>
    <dbReference type="NCBI Taxonomy" id="1915356"/>
    <lineage>
        <taxon>Eukaryota</taxon>
        <taxon>Metamonada</taxon>
        <taxon>Parabasalia</taxon>
        <taxon>Tritrichomonadida</taxon>
        <taxon>Tritrichomonadidae</taxon>
        <taxon>Tritrichomonas</taxon>
    </lineage>
</organism>
<dbReference type="SUPFAM" id="SSF56300">
    <property type="entry name" value="Metallo-dependent phosphatases"/>
    <property type="match status" value="1"/>
</dbReference>
<dbReference type="EMBL" id="JAPFFF010000004">
    <property type="protein sequence ID" value="KAK8891933.1"/>
    <property type="molecule type" value="Genomic_DNA"/>
</dbReference>
<evidence type="ECO:0000313" key="7">
    <source>
        <dbReference type="Proteomes" id="UP001470230"/>
    </source>
</evidence>
<sequence>MDLDDLISKVKEGKEITADDIDSLCKISIDVLQEEDNVIHINSPLTVCGDVHGDFDNVLSIFDIFGDAPEGRYLFLGDYVDRGDKSVATAVYLLALKVKYPDDFYLIRGNHETTDTTITFGFYNEIMKTYGDFSIWKSFMEVFKFLPIGAIIDSQVFCVHGGLSSIFTKLSQLENVNRVTLNPPAGVIRDVLWSDPFDGLGYQESPRRAGCLWGSDISAKFVHQNNLTMIVRGHELKKGGFEVMHDNLVITVFSTPFYTGLYSEAAVLEVVSPDERQLTRFRPHQWEDNLMGMVFSSPWNQIENDSINNF</sequence>
<evidence type="ECO:0000256" key="1">
    <source>
        <dbReference type="ARBA" id="ARBA00022723"/>
    </source>
</evidence>
<reference evidence="6 7" key="1">
    <citation type="submission" date="2024-04" db="EMBL/GenBank/DDBJ databases">
        <title>Tritrichomonas musculus Genome.</title>
        <authorList>
            <person name="Alves-Ferreira E."/>
            <person name="Grigg M."/>
            <person name="Lorenzi H."/>
            <person name="Galac M."/>
        </authorList>
    </citation>
    <scope>NUCLEOTIDE SEQUENCE [LARGE SCALE GENOMIC DNA]</scope>
    <source>
        <strain evidence="6 7">EAF2021</strain>
    </source>
</reference>